<feature type="transmembrane region" description="Helical" evidence="6">
    <location>
        <begin position="316"/>
        <end position="338"/>
    </location>
</feature>
<gene>
    <name evidence="8" type="ORF">K444DRAFT_588261</name>
</gene>
<evidence type="ECO:0000259" key="7">
    <source>
        <dbReference type="PROSITE" id="PS50850"/>
    </source>
</evidence>
<dbReference type="EMBL" id="KZ613787">
    <property type="protein sequence ID" value="PMD60867.1"/>
    <property type="molecule type" value="Genomic_DNA"/>
</dbReference>
<feature type="transmembrane region" description="Helical" evidence="6">
    <location>
        <begin position="176"/>
        <end position="200"/>
    </location>
</feature>
<feature type="transmembrane region" description="Helical" evidence="6">
    <location>
        <begin position="49"/>
        <end position="76"/>
    </location>
</feature>
<dbReference type="Gene3D" id="1.20.1720.10">
    <property type="entry name" value="Multidrug resistance protein D"/>
    <property type="match status" value="1"/>
</dbReference>
<feature type="transmembrane region" description="Helical" evidence="6">
    <location>
        <begin position="379"/>
        <end position="398"/>
    </location>
</feature>
<evidence type="ECO:0000256" key="3">
    <source>
        <dbReference type="ARBA" id="ARBA00022989"/>
    </source>
</evidence>
<dbReference type="GeneID" id="36586125"/>
<dbReference type="InterPro" id="IPR020846">
    <property type="entry name" value="MFS_dom"/>
</dbReference>
<evidence type="ECO:0000256" key="5">
    <source>
        <dbReference type="SAM" id="MobiDB-lite"/>
    </source>
</evidence>
<dbReference type="InterPro" id="IPR011701">
    <property type="entry name" value="MFS"/>
</dbReference>
<feature type="transmembrane region" description="Helical" evidence="6">
    <location>
        <begin position="441"/>
        <end position="464"/>
    </location>
</feature>
<dbReference type="Proteomes" id="UP000235371">
    <property type="component" value="Unassembled WGS sequence"/>
</dbReference>
<feature type="transmembrane region" description="Helical" evidence="6">
    <location>
        <begin position="249"/>
        <end position="271"/>
    </location>
</feature>
<dbReference type="PRINTS" id="PR01036">
    <property type="entry name" value="TCRTETB"/>
</dbReference>
<organism evidence="8 9">
    <name type="scientific">Hyaloscypha bicolor E</name>
    <dbReference type="NCBI Taxonomy" id="1095630"/>
    <lineage>
        <taxon>Eukaryota</taxon>
        <taxon>Fungi</taxon>
        <taxon>Dikarya</taxon>
        <taxon>Ascomycota</taxon>
        <taxon>Pezizomycotina</taxon>
        <taxon>Leotiomycetes</taxon>
        <taxon>Helotiales</taxon>
        <taxon>Hyaloscyphaceae</taxon>
        <taxon>Hyaloscypha</taxon>
        <taxon>Hyaloscypha bicolor</taxon>
    </lineage>
</organism>
<evidence type="ECO:0000256" key="1">
    <source>
        <dbReference type="ARBA" id="ARBA00004141"/>
    </source>
</evidence>
<sequence length="577" mass="62656">MESSEKPIAPTDVADARGNEITSKEEPETAEQSIEENASGPEFSPNWRFCLAFCSLAVVTLAAALDATSLSVALPIIAQKLKGTAIEAFWSGTSFLLTSTVFQPSYASFSHIFGRKPLVFVALTFFTVGAIIAAVSNSFTVMLVGRSLQGIGAGGMISLTEVIITDMVPLRERGKWFGFVSGMYAIGSVSGPIVGGAFAQDASWRWIFWINLPIIGIGYVMVAFFLKLQHTKSAPFLQQLKRVDWFGSVLFIASTTSVLIPVSWGGVIYPWNHWKTLVALILGIVGLAAFAPYEMYVAKEPMVRFSIFNNLSSKLVYFQTFIHGLLLWSLLYYLPIYYEAVKDYSPIITGIAVFPETFTVAPASIVVGITTSITGKYKWALWVGWILTVLGMGLLYLQDVNTSTVAWVFLNLVPGLGTGILFAGMGIAIPSSAAAIDSAYAVAFFSFFRAFGQGVGVAIGGTIFQNMVQKKLQAYPLLAPFAAEYSKDAAGLVQVIKAMQPGLAKTQLIQAYADSIKVIWVTMCGLASVAMLTCFFVKEYSMDIQLETEQGFKHHGETVDVESSDVEKNLGKSEGRI</sequence>
<feature type="compositionally biased region" description="Basic and acidic residues" evidence="5">
    <location>
        <begin position="565"/>
        <end position="577"/>
    </location>
</feature>
<feature type="transmembrane region" description="Helical" evidence="6">
    <location>
        <begin position="404"/>
        <end position="429"/>
    </location>
</feature>
<dbReference type="GO" id="GO:0005886">
    <property type="term" value="C:plasma membrane"/>
    <property type="evidence" value="ECO:0007669"/>
    <property type="project" value="TreeGrafter"/>
</dbReference>
<dbReference type="RefSeq" id="XP_024737771.1">
    <property type="nucleotide sequence ID" value="XM_024878048.1"/>
</dbReference>
<keyword evidence="9" id="KW-1185">Reference proteome</keyword>
<dbReference type="Pfam" id="PF07690">
    <property type="entry name" value="MFS_1"/>
    <property type="match status" value="1"/>
</dbReference>
<name>A0A2J6TCW3_9HELO</name>
<evidence type="ECO:0000256" key="4">
    <source>
        <dbReference type="ARBA" id="ARBA00023136"/>
    </source>
</evidence>
<dbReference type="InterPro" id="IPR036259">
    <property type="entry name" value="MFS_trans_sf"/>
</dbReference>
<evidence type="ECO:0000256" key="2">
    <source>
        <dbReference type="ARBA" id="ARBA00022692"/>
    </source>
</evidence>
<feature type="domain" description="Major facilitator superfamily (MFS) profile" evidence="7">
    <location>
        <begin position="52"/>
        <end position="542"/>
    </location>
</feature>
<feature type="compositionally biased region" description="Basic and acidic residues" evidence="5">
    <location>
        <begin position="14"/>
        <end position="27"/>
    </location>
</feature>
<feature type="transmembrane region" description="Helical" evidence="6">
    <location>
        <begin position="344"/>
        <end position="367"/>
    </location>
</feature>
<evidence type="ECO:0000256" key="6">
    <source>
        <dbReference type="SAM" id="Phobius"/>
    </source>
</evidence>
<keyword evidence="4 6" id="KW-0472">Membrane</keyword>
<keyword evidence="3 6" id="KW-1133">Transmembrane helix</keyword>
<evidence type="ECO:0000313" key="8">
    <source>
        <dbReference type="EMBL" id="PMD60867.1"/>
    </source>
</evidence>
<feature type="transmembrane region" description="Helical" evidence="6">
    <location>
        <begin position="206"/>
        <end position="228"/>
    </location>
</feature>
<reference evidence="8 9" key="1">
    <citation type="submission" date="2016-04" db="EMBL/GenBank/DDBJ databases">
        <title>A degradative enzymes factory behind the ericoid mycorrhizal symbiosis.</title>
        <authorList>
            <consortium name="DOE Joint Genome Institute"/>
            <person name="Martino E."/>
            <person name="Morin E."/>
            <person name="Grelet G."/>
            <person name="Kuo A."/>
            <person name="Kohler A."/>
            <person name="Daghino S."/>
            <person name="Barry K."/>
            <person name="Choi C."/>
            <person name="Cichocki N."/>
            <person name="Clum A."/>
            <person name="Copeland A."/>
            <person name="Hainaut M."/>
            <person name="Haridas S."/>
            <person name="Labutti K."/>
            <person name="Lindquist E."/>
            <person name="Lipzen A."/>
            <person name="Khouja H.-R."/>
            <person name="Murat C."/>
            <person name="Ohm R."/>
            <person name="Olson A."/>
            <person name="Spatafora J."/>
            <person name="Veneault-Fourrey C."/>
            <person name="Henrissat B."/>
            <person name="Grigoriev I."/>
            <person name="Martin F."/>
            <person name="Perotto S."/>
        </authorList>
    </citation>
    <scope>NUCLEOTIDE SEQUENCE [LARGE SCALE GENOMIC DNA]</scope>
    <source>
        <strain evidence="8 9">E</strain>
    </source>
</reference>
<dbReference type="PROSITE" id="PS50850">
    <property type="entry name" value="MFS"/>
    <property type="match status" value="1"/>
</dbReference>
<feature type="region of interest" description="Disordered" evidence="5">
    <location>
        <begin position="1"/>
        <end position="39"/>
    </location>
</feature>
<feature type="transmembrane region" description="Helical" evidence="6">
    <location>
        <begin position="518"/>
        <end position="537"/>
    </location>
</feature>
<dbReference type="FunFam" id="1.20.1720.10:FF:000018">
    <property type="entry name" value="Putative MFS multidrug transporter"/>
    <property type="match status" value="1"/>
</dbReference>
<dbReference type="PANTHER" id="PTHR23501:SF59">
    <property type="entry name" value="MAJOR FACILITATOR SUPERFAMILY (MFS) PROFILE DOMAIN-CONTAINING PROTEIN-RELATED"/>
    <property type="match status" value="1"/>
</dbReference>
<feature type="transmembrane region" description="Helical" evidence="6">
    <location>
        <begin position="118"/>
        <end position="135"/>
    </location>
</feature>
<protein>
    <submittedName>
        <fullName evidence="8">MFS general substrate transporter</fullName>
    </submittedName>
</protein>
<dbReference type="PANTHER" id="PTHR23501">
    <property type="entry name" value="MAJOR FACILITATOR SUPERFAMILY"/>
    <property type="match status" value="1"/>
</dbReference>
<feature type="transmembrane region" description="Helical" evidence="6">
    <location>
        <begin position="277"/>
        <end position="296"/>
    </location>
</feature>
<dbReference type="Gene3D" id="1.20.1250.20">
    <property type="entry name" value="MFS general substrate transporter like domains"/>
    <property type="match status" value="1"/>
</dbReference>
<comment type="subcellular location">
    <subcellularLocation>
        <location evidence="1">Membrane</location>
        <topology evidence="1">Multi-pass membrane protein</topology>
    </subcellularLocation>
</comment>
<feature type="transmembrane region" description="Helical" evidence="6">
    <location>
        <begin position="88"/>
        <end position="106"/>
    </location>
</feature>
<dbReference type="SUPFAM" id="SSF103473">
    <property type="entry name" value="MFS general substrate transporter"/>
    <property type="match status" value="1"/>
</dbReference>
<dbReference type="InParanoid" id="A0A2J6TCW3"/>
<feature type="region of interest" description="Disordered" evidence="5">
    <location>
        <begin position="557"/>
        <end position="577"/>
    </location>
</feature>
<keyword evidence="2 6" id="KW-0812">Transmembrane</keyword>
<evidence type="ECO:0000313" key="9">
    <source>
        <dbReference type="Proteomes" id="UP000235371"/>
    </source>
</evidence>
<accession>A0A2J6TCW3</accession>
<dbReference type="GO" id="GO:0022857">
    <property type="term" value="F:transmembrane transporter activity"/>
    <property type="evidence" value="ECO:0007669"/>
    <property type="project" value="InterPro"/>
</dbReference>
<proteinExistence type="predicted"/>
<dbReference type="OrthoDB" id="4139357at2759"/>
<dbReference type="AlphaFoldDB" id="A0A2J6TCW3"/>